<keyword evidence="1" id="KW-0378">Hydrolase</keyword>
<dbReference type="EC" id="3.1.1.11" evidence="1"/>
<dbReference type="EC" id="3.2.2.22" evidence="1"/>
<evidence type="ECO:0000313" key="2">
    <source>
        <dbReference type="Proteomes" id="UP000827976"/>
    </source>
</evidence>
<keyword evidence="2" id="KW-1185">Reference proteome</keyword>
<evidence type="ECO:0000313" key="1">
    <source>
        <dbReference type="EMBL" id="KAH7655320.1"/>
    </source>
</evidence>
<keyword evidence="1" id="KW-0326">Glycosidase</keyword>
<gene>
    <name evidence="1" type="ORF">IHE45_18G002200</name>
</gene>
<reference evidence="2" key="1">
    <citation type="journal article" date="2022" name="Nat. Commun.">
        <title>Chromosome evolution and the genetic basis of agronomically important traits in greater yam.</title>
        <authorList>
            <person name="Bredeson J.V."/>
            <person name="Lyons J.B."/>
            <person name="Oniyinde I.O."/>
            <person name="Okereke N.R."/>
            <person name="Kolade O."/>
            <person name="Nnabue I."/>
            <person name="Nwadili C.O."/>
            <person name="Hribova E."/>
            <person name="Parker M."/>
            <person name="Nwogha J."/>
            <person name="Shu S."/>
            <person name="Carlson J."/>
            <person name="Kariba R."/>
            <person name="Muthemba S."/>
            <person name="Knop K."/>
            <person name="Barton G.J."/>
            <person name="Sherwood A.V."/>
            <person name="Lopez-Montes A."/>
            <person name="Asiedu R."/>
            <person name="Jamnadass R."/>
            <person name="Muchugi A."/>
            <person name="Goodstein D."/>
            <person name="Egesi C.N."/>
            <person name="Featherston J."/>
            <person name="Asfaw A."/>
            <person name="Simpson G.G."/>
            <person name="Dolezel J."/>
            <person name="Hendre P.S."/>
            <person name="Van Deynze A."/>
            <person name="Kumar P.L."/>
            <person name="Obidiegwu J.E."/>
            <person name="Bhattacharjee R."/>
            <person name="Rokhsar D.S."/>
        </authorList>
    </citation>
    <scope>NUCLEOTIDE SEQUENCE [LARGE SCALE GENOMIC DNA]</scope>
    <source>
        <strain evidence="2">cv. TDa95/00328</strain>
    </source>
</reference>
<protein>
    <submittedName>
        <fullName evidence="1">Pectinesterase protein</fullName>
        <ecNumber evidence="1">3.1.1.11</ecNumber>
        <ecNumber evidence="1">3.2.2.22</ecNumber>
    </submittedName>
</protein>
<sequence length="552" mass="60388">MSSSPSPSSNNISFIMQASLHHLLLLLLIILATFFAPSLSLNATDDHNLLTIKSLCQTTPYPNSCFEALKLSISININPSILSFILQTLNTAISESTKLSSLLSHSTTGIIEHQKGSLQDCQELHQITLTYLKKSSSIIKSNSDKLSDVRSHLSAALTNKATCLEGLATASGPSKQALVSSLISTYAHVTNTLSIISKRTAGAGKKGRKLSGELPKWLTRKDRRLLQSDDDYNNEYDPASILTVAADGTGNFTTISDAIAFAPNNSDYRTVIIVRAGVYDEHVEIPSYKPNIVLLGEGSDVTIITGNRSVADGWTTFRSATVAVSGQGFLARDLTIMNTAGPVKNQAVALRVNADLSAVYRCKIDGYQDTLYVHSFRQFYRECDIFGTVDFVFGNSAVIFQGCNLVAKKPLPGQSNVITAQSRDDPNEVTGISIQNCSVLASDDLSTSQGGTRTYLGRPWRIYSTTVYIESYIDSLVDPLGWQRWSSGDEGLDTLYYGEYENFGPGSSTDHRVDWPGYHIMDYDDAFNFTVSEFIYGDEWLDSTSFPYDDGV</sequence>
<accession>A0ACB7U4X8</accession>
<comment type="caution">
    <text evidence="1">The sequence shown here is derived from an EMBL/GenBank/DDBJ whole genome shotgun (WGS) entry which is preliminary data.</text>
</comment>
<proteinExistence type="predicted"/>
<name>A0ACB7U4X8_DIOAL</name>
<organism evidence="1 2">
    <name type="scientific">Dioscorea alata</name>
    <name type="common">Purple yam</name>
    <dbReference type="NCBI Taxonomy" id="55571"/>
    <lineage>
        <taxon>Eukaryota</taxon>
        <taxon>Viridiplantae</taxon>
        <taxon>Streptophyta</taxon>
        <taxon>Embryophyta</taxon>
        <taxon>Tracheophyta</taxon>
        <taxon>Spermatophyta</taxon>
        <taxon>Magnoliopsida</taxon>
        <taxon>Liliopsida</taxon>
        <taxon>Dioscoreales</taxon>
        <taxon>Dioscoreaceae</taxon>
        <taxon>Dioscorea</taxon>
    </lineage>
</organism>
<dbReference type="Proteomes" id="UP000827976">
    <property type="component" value="Chromosome 18"/>
</dbReference>
<dbReference type="EMBL" id="CM037028">
    <property type="protein sequence ID" value="KAH7655320.1"/>
    <property type="molecule type" value="Genomic_DNA"/>
</dbReference>